<evidence type="ECO:0000313" key="1">
    <source>
        <dbReference type="EMBL" id="CAH3149963.1"/>
    </source>
</evidence>
<dbReference type="Proteomes" id="UP001159427">
    <property type="component" value="Unassembled WGS sequence"/>
</dbReference>
<feature type="non-terminal residue" evidence="1">
    <location>
        <position position="91"/>
    </location>
</feature>
<proteinExistence type="predicted"/>
<gene>
    <name evidence="1" type="ORF">PEVE_00045081</name>
</gene>
<reference evidence="1 2" key="1">
    <citation type="submission" date="2022-05" db="EMBL/GenBank/DDBJ databases">
        <authorList>
            <consortium name="Genoscope - CEA"/>
            <person name="William W."/>
        </authorList>
    </citation>
    <scope>NUCLEOTIDE SEQUENCE [LARGE SCALE GENOMIC DNA]</scope>
</reference>
<keyword evidence="2" id="KW-1185">Reference proteome</keyword>
<protein>
    <recommendedName>
        <fullName evidence="3">Maturase</fullName>
    </recommendedName>
</protein>
<evidence type="ECO:0000313" key="2">
    <source>
        <dbReference type="Proteomes" id="UP001159427"/>
    </source>
</evidence>
<evidence type="ECO:0008006" key="3">
    <source>
        <dbReference type="Google" id="ProtNLM"/>
    </source>
</evidence>
<sequence>NVQYYEIRNLLQRSCSDIHLQEISSHDTSLREYSHPWILAPRRLGRSQGADKSMIPHVINLAISRHQDEVGRVISIARSLEIPPKGELRQI</sequence>
<dbReference type="EMBL" id="CALNXI010000982">
    <property type="protein sequence ID" value="CAH3149963.1"/>
    <property type="molecule type" value="Genomic_DNA"/>
</dbReference>
<comment type="caution">
    <text evidence="1">The sequence shown here is derived from an EMBL/GenBank/DDBJ whole genome shotgun (WGS) entry which is preliminary data.</text>
</comment>
<feature type="non-terminal residue" evidence="1">
    <location>
        <position position="1"/>
    </location>
</feature>
<name>A0ABN8PSD3_9CNID</name>
<organism evidence="1 2">
    <name type="scientific">Porites evermanni</name>
    <dbReference type="NCBI Taxonomy" id="104178"/>
    <lineage>
        <taxon>Eukaryota</taxon>
        <taxon>Metazoa</taxon>
        <taxon>Cnidaria</taxon>
        <taxon>Anthozoa</taxon>
        <taxon>Hexacorallia</taxon>
        <taxon>Scleractinia</taxon>
        <taxon>Fungiina</taxon>
        <taxon>Poritidae</taxon>
        <taxon>Porites</taxon>
    </lineage>
</organism>
<accession>A0ABN8PSD3</accession>